<comment type="caution">
    <text evidence="7">The sequence shown here is derived from an EMBL/GenBank/DDBJ whole genome shotgun (WGS) entry which is preliminary data.</text>
</comment>
<dbReference type="Gene3D" id="3.40.109.10">
    <property type="entry name" value="NADH Oxidase"/>
    <property type="match status" value="1"/>
</dbReference>
<evidence type="ECO:0000256" key="2">
    <source>
        <dbReference type="ARBA" id="ARBA00007118"/>
    </source>
</evidence>
<dbReference type="Pfam" id="PF00881">
    <property type="entry name" value="Nitroreductase"/>
    <property type="match status" value="1"/>
</dbReference>
<dbReference type="InterPro" id="IPR017896">
    <property type="entry name" value="4Fe4S_Fe-S-bd"/>
</dbReference>
<evidence type="ECO:0000256" key="4">
    <source>
        <dbReference type="ARBA" id="ARBA00022643"/>
    </source>
</evidence>
<name>W9DUF9_METTI</name>
<reference evidence="7 8" key="1">
    <citation type="submission" date="2013-08" db="EMBL/GenBank/DDBJ databases">
        <authorList>
            <consortium name="DOE Joint Genome Institute"/>
            <person name="Eisen J."/>
            <person name="Huntemann M."/>
            <person name="Han J."/>
            <person name="Chen A."/>
            <person name="Kyrpides N."/>
            <person name="Mavromatis K."/>
            <person name="Markowitz V."/>
            <person name="Palaniappan K."/>
            <person name="Ivanova N."/>
            <person name="Schaumberg A."/>
            <person name="Pati A."/>
            <person name="Liolios K."/>
            <person name="Nordberg H.P."/>
            <person name="Cantor M.N."/>
            <person name="Hua S.X."/>
            <person name="Woyke T."/>
        </authorList>
    </citation>
    <scope>NUCLEOTIDE SEQUENCE [LARGE SCALE GENOMIC DNA]</scope>
    <source>
        <strain evidence="7 8">DSM 2278</strain>
    </source>
</reference>
<keyword evidence="5" id="KW-0560">Oxidoreductase</keyword>
<feature type="domain" description="4Fe-4S ferredoxin-type" evidence="6">
    <location>
        <begin position="2"/>
        <end position="31"/>
    </location>
</feature>
<dbReference type="Pfam" id="PF13187">
    <property type="entry name" value="Fer4_9"/>
    <property type="match status" value="1"/>
</dbReference>
<dbReference type="PANTHER" id="PTHR43673:SF2">
    <property type="entry name" value="NITROREDUCTASE"/>
    <property type="match status" value="1"/>
</dbReference>
<dbReference type="SUPFAM" id="SSF55469">
    <property type="entry name" value="FMN-dependent nitroreductase-like"/>
    <property type="match status" value="1"/>
</dbReference>
<evidence type="ECO:0000313" key="8">
    <source>
        <dbReference type="Proteomes" id="UP000019483"/>
    </source>
</evidence>
<dbReference type="EMBL" id="AZAJ01000001">
    <property type="protein sequence ID" value="ETA67317.1"/>
    <property type="molecule type" value="Genomic_DNA"/>
</dbReference>
<dbReference type="Gene3D" id="3.30.70.20">
    <property type="match status" value="1"/>
</dbReference>
<dbReference type="PROSITE" id="PS00198">
    <property type="entry name" value="4FE4S_FER_1"/>
    <property type="match status" value="1"/>
</dbReference>
<evidence type="ECO:0000259" key="6">
    <source>
        <dbReference type="PROSITE" id="PS51379"/>
    </source>
</evidence>
<keyword evidence="3" id="KW-0285">Flavoprotein</keyword>
<dbReference type="GO" id="GO:0016491">
    <property type="term" value="F:oxidoreductase activity"/>
    <property type="evidence" value="ECO:0007669"/>
    <property type="project" value="UniProtKB-KW"/>
</dbReference>
<evidence type="ECO:0000256" key="1">
    <source>
        <dbReference type="ARBA" id="ARBA00001917"/>
    </source>
</evidence>
<dbReference type="InterPro" id="IPR017900">
    <property type="entry name" value="4Fe4S_Fe_S_CS"/>
</dbReference>
<dbReference type="AlphaFoldDB" id="W9DUF9"/>
<evidence type="ECO:0000256" key="3">
    <source>
        <dbReference type="ARBA" id="ARBA00022630"/>
    </source>
</evidence>
<dbReference type="PROSITE" id="PS51379">
    <property type="entry name" value="4FE4S_FER_2"/>
    <property type="match status" value="2"/>
</dbReference>
<dbReference type="STRING" id="1090322.MettiDRAFT_0732"/>
<comment type="similarity">
    <text evidence="2">Belongs to the nitroreductase family.</text>
</comment>
<dbReference type="RefSeq" id="WP_023844453.1">
    <property type="nucleotide sequence ID" value="NZ_AZAJ01000001.1"/>
</dbReference>
<accession>W9DUF9</accession>
<proteinExistence type="inferred from homology"/>
<feature type="domain" description="4Fe-4S ferredoxin-type" evidence="6">
    <location>
        <begin position="35"/>
        <end position="67"/>
    </location>
</feature>
<dbReference type="SUPFAM" id="SSF54862">
    <property type="entry name" value="4Fe-4S ferredoxins"/>
    <property type="match status" value="1"/>
</dbReference>
<dbReference type="PANTHER" id="PTHR43673">
    <property type="entry name" value="NAD(P)H NITROREDUCTASE YDGI-RELATED"/>
    <property type="match status" value="1"/>
</dbReference>
<evidence type="ECO:0000256" key="5">
    <source>
        <dbReference type="ARBA" id="ARBA00023002"/>
    </source>
</evidence>
<comment type="cofactor">
    <cofactor evidence="1">
        <name>FMN</name>
        <dbReference type="ChEBI" id="CHEBI:58210"/>
    </cofactor>
</comment>
<dbReference type="CDD" id="cd02143">
    <property type="entry name" value="nitroreductase_FeS-like"/>
    <property type="match status" value="1"/>
</dbReference>
<protein>
    <submittedName>
        <fullName evidence="7">Nitroreductase</fullName>
    </submittedName>
</protein>
<gene>
    <name evidence="7" type="ORF">MettiDRAFT_0732</name>
</gene>
<keyword evidence="8" id="KW-1185">Reference proteome</keyword>
<dbReference type="InterPro" id="IPR000415">
    <property type="entry name" value="Nitroreductase-like"/>
</dbReference>
<organism evidence="7 8">
    <name type="scientific">Methanolobus tindarius DSM 2278</name>
    <dbReference type="NCBI Taxonomy" id="1090322"/>
    <lineage>
        <taxon>Archaea</taxon>
        <taxon>Methanobacteriati</taxon>
        <taxon>Methanobacteriota</taxon>
        <taxon>Stenosarchaea group</taxon>
        <taxon>Methanomicrobia</taxon>
        <taxon>Methanosarcinales</taxon>
        <taxon>Methanosarcinaceae</taxon>
        <taxon>Methanolobus</taxon>
    </lineage>
</organism>
<dbReference type="InterPro" id="IPR029479">
    <property type="entry name" value="Nitroreductase"/>
</dbReference>
<evidence type="ECO:0000313" key="7">
    <source>
        <dbReference type="EMBL" id="ETA67317.1"/>
    </source>
</evidence>
<sequence length="276" mass="30963">MTAISFDSQLCTDCGICIVTCPLGIILEGDQASLNTPFVPDELSVACAKCGSCEAYCPEGAISPLFNRCYSEVSLEEYRDIDLEQLGIYMRKRRSVRNYSDELVSKEKIERILDIVRFAPSGVNMQPVKWLIIHDPEKVRKITSLTIDWMKEVLSSDEAHPMKMMLPSLISAYENGKDPICRGAPHLALAYTLDLEYMDSTDAVISLSWFELAAPAFGLGACWAGFLKIAATSYQPLIDELDLPEDHVVRHALMFGYPKYEVQRIPGRNPVDVIWK</sequence>
<keyword evidence="4" id="KW-0288">FMN</keyword>
<dbReference type="Proteomes" id="UP000019483">
    <property type="component" value="Unassembled WGS sequence"/>
</dbReference>
<dbReference type="OrthoDB" id="51316at2157"/>